<comment type="caution">
    <text evidence="2">The sequence shown here is derived from an EMBL/GenBank/DDBJ whole genome shotgun (WGS) entry which is preliminary data.</text>
</comment>
<sequence>MRWCRVPIAQRHRMGRGTSSTMGRYAVVAAAGVWVVIVMIVATASAQGNGLEYSVYDVLQGDYKESVANLPVDCNAPFAVGINDTWMQYIPAETVSLTGNLSETCAQPGQANQTYLYAIPSGDACFQGGLPAGPDVNVSAVCESIDSQQPASVLGDYVVVILANGFSCPQVFLMGSPEDHAMVLVTPVQNLELFGMALEAGSSYMLTIALANLSSESEAFSVCTPTDPIVARNVDVPASRIVADYSAVLQNPAQSCFAPLSVEMTSDQINEIFGSSVLTGSLSAAGVPACIFSSCTSCETIIPMFSNGVVNFEPVWDVLGVRDAVELFLANVALIPLPIWDQLQTQYTLAFVVTSSLSSSCQDRFQYERGTIGLFFATPEEGVNIRGVIPLEGNRTVMLVQSPGGQMGTVAMPQCVYVMNEQEQANPATPTPTPEPTTTPGPSNEPEPTPTPVCIDAEWIEAQGLDKVHAHDGVGPLLCLTGADDLPCGTPDHILEVESPGAGTSALRTYAEVCSERDCTTKLGRYNGVLHSDAHKLPSQHGLRLTTVSHRGTRWSAIENRIVVAAQKLRSVWISHTMTYLQRKNSVS</sequence>
<dbReference type="Proteomes" id="UP000324585">
    <property type="component" value="Unassembled WGS sequence"/>
</dbReference>
<gene>
    <name evidence="2" type="ORF">FVE85_7933</name>
</gene>
<protein>
    <submittedName>
        <fullName evidence="2">Uncharacterized protein</fullName>
    </submittedName>
</protein>
<evidence type="ECO:0000313" key="2">
    <source>
        <dbReference type="EMBL" id="KAA8492426.1"/>
    </source>
</evidence>
<dbReference type="EMBL" id="VRMN01000009">
    <property type="protein sequence ID" value="KAA8492426.1"/>
    <property type="molecule type" value="Genomic_DNA"/>
</dbReference>
<proteinExistence type="predicted"/>
<reference evidence="3" key="1">
    <citation type="journal article" date="2019" name="Nat. Commun.">
        <title>Expansion of phycobilisome linker gene families in mesophilic red algae.</title>
        <authorList>
            <person name="Lee J."/>
            <person name="Kim D."/>
            <person name="Bhattacharya D."/>
            <person name="Yoon H.S."/>
        </authorList>
    </citation>
    <scope>NUCLEOTIDE SEQUENCE [LARGE SCALE GENOMIC DNA]</scope>
    <source>
        <strain evidence="3">CCMP 1328</strain>
    </source>
</reference>
<organism evidence="2 3">
    <name type="scientific">Porphyridium purpureum</name>
    <name type="common">Red alga</name>
    <name type="synonym">Porphyridium cruentum</name>
    <dbReference type="NCBI Taxonomy" id="35688"/>
    <lineage>
        <taxon>Eukaryota</taxon>
        <taxon>Rhodophyta</taxon>
        <taxon>Bangiophyceae</taxon>
        <taxon>Porphyridiales</taxon>
        <taxon>Porphyridiaceae</taxon>
        <taxon>Porphyridium</taxon>
    </lineage>
</organism>
<accession>A0A5J4YLW8</accession>
<name>A0A5J4YLW8_PORPP</name>
<keyword evidence="3" id="KW-1185">Reference proteome</keyword>
<evidence type="ECO:0000313" key="3">
    <source>
        <dbReference type="Proteomes" id="UP000324585"/>
    </source>
</evidence>
<dbReference type="AlphaFoldDB" id="A0A5J4YLW8"/>
<feature type="compositionally biased region" description="Pro residues" evidence="1">
    <location>
        <begin position="429"/>
        <end position="449"/>
    </location>
</feature>
<evidence type="ECO:0000256" key="1">
    <source>
        <dbReference type="SAM" id="MobiDB-lite"/>
    </source>
</evidence>
<feature type="region of interest" description="Disordered" evidence="1">
    <location>
        <begin position="423"/>
        <end position="449"/>
    </location>
</feature>